<evidence type="ECO:0000256" key="13">
    <source>
        <dbReference type="ARBA" id="ARBA00023125"/>
    </source>
</evidence>
<dbReference type="InterPro" id="IPR038652">
    <property type="entry name" value="Circovirus_capsid_sf"/>
</dbReference>
<evidence type="ECO:0000256" key="8">
    <source>
        <dbReference type="ARBA" id="ARBA00022581"/>
    </source>
</evidence>
<evidence type="ECO:0000256" key="7">
    <source>
        <dbReference type="ARBA" id="ARBA00022562"/>
    </source>
</evidence>
<evidence type="ECO:0000256" key="5">
    <source>
        <dbReference type="ARBA" id="ARBA00022524"/>
    </source>
</evidence>
<reference evidence="16" key="1">
    <citation type="journal article" date="2024" name="Microbiol. Spectr.">
        <title>Full-genome sequencing of dozens of new DNA viruses found in Spanish bat feces.</title>
        <authorList>
            <person name="Buigues J."/>
            <person name="Vinals A."/>
            <person name="Martinez-Recio R."/>
            <person name="Monros J.S."/>
            <person name="Sanjuan R."/>
            <person name="Cuevas J.M."/>
        </authorList>
    </citation>
    <scope>NUCLEOTIDE SEQUENCE</scope>
    <source>
        <strain evidence="16">MAVG10</strain>
    </source>
</reference>
<keyword evidence="12" id="KW-1164">Virus endocytosis by host</keyword>
<evidence type="ECO:0000256" key="4">
    <source>
        <dbReference type="ARBA" id="ARBA00022431"/>
    </source>
</evidence>
<keyword evidence="8" id="KW-0945">Host-virus interaction</keyword>
<keyword evidence="9" id="KW-1162">Viral penetration into host cytoplasm</keyword>
<comment type="subunit">
    <text evidence="15">Homomultimer. Assembles in the nucleus, presumably in an immature form, then migrates to the cytoplasm once assembled as mature virion. Interacts with Rep; this interaction relocates Rep into the nucleus.</text>
</comment>
<evidence type="ECO:0000256" key="10">
    <source>
        <dbReference type="ARBA" id="ARBA00022804"/>
    </source>
</evidence>
<evidence type="ECO:0000313" key="16">
    <source>
        <dbReference type="EMBL" id="WZK92818.1"/>
    </source>
</evidence>
<evidence type="ECO:0000256" key="15">
    <source>
        <dbReference type="ARBA" id="ARBA00046863"/>
    </source>
</evidence>
<dbReference type="GO" id="GO:0039615">
    <property type="term" value="C:T=1 icosahedral viral capsid"/>
    <property type="evidence" value="ECO:0007669"/>
    <property type="project" value="UniProtKB-KW"/>
</dbReference>
<evidence type="ECO:0000256" key="12">
    <source>
        <dbReference type="ARBA" id="ARBA00022890"/>
    </source>
</evidence>
<dbReference type="EMBL" id="PP410065">
    <property type="protein sequence ID" value="WZK92818.1"/>
    <property type="molecule type" value="Genomic_DNA"/>
</dbReference>
<dbReference type="InterPro" id="IPR003383">
    <property type="entry name" value="Circovirus_capsid"/>
</dbReference>
<sequence>MRIYMGWFSNFIDFNQNWSQYKVHKIVMKFTPMFNDVNLNDAVGNYAVAVMTTGEGSESTSQNSTTIKPENEMTYEQLTAIPTAKIRKCTRPVTLVFKPKIPSTHGVILGESSYVHNNNLIYHPWISTLRASSNANTLPQLYGVYFAHQGTANEAVPQEINYMVDVFAYATFKGYRLPVSNVQKIRQLNPKDPDPEVNM</sequence>
<dbReference type="GO" id="GO:0019069">
    <property type="term" value="P:viral capsid assembly"/>
    <property type="evidence" value="ECO:0007669"/>
    <property type="project" value="InterPro"/>
</dbReference>
<keyword evidence="13" id="KW-0238">DNA-binding</keyword>
<evidence type="ECO:0000256" key="14">
    <source>
        <dbReference type="ARBA" id="ARBA00023296"/>
    </source>
</evidence>
<keyword evidence="10" id="KW-1161">Viral attachment to host cell</keyword>
<dbReference type="GO" id="GO:0003677">
    <property type="term" value="F:DNA binding"/>
    <property type="evidence" value="ECO:0007669"/>
    <property type="project" value="UniProtKB-KW"/>
</dbReference>
<evidence type="ECO:0000256" key="9">
    <source>
        <dbReference type="ARBA" id="ARBA00022595"/>
    </source>
</evidence>
<dbReference type="GO" id="GO:0043657">
    <property type="term" value="C:host cell"/>
    <property type="evidence" value="ECO:0007669"/>
    <property type="project" value="GOC"/>
</dbReference>
<dbReference type="GO" id="GO:0075732">
    <property type="term" value="P:viral penetration into host nucleus"/>
    <property type="evidence" value="ECO:0007669"/>
    <property type="project" value="UniProtKB-KW"/>
</dbReference>
<organism evidence="16">
    <name type="scientific">Myotis mistacinus feces associated cyclovirus 1</name>
    <dbReference type="NCBI Taxonomy" id="3139993"/>
    <lineage>
        <taxon>Viruses</taxon>
        <taxon>Monodnaviria</taxon>
        <taxon>Shotokuvirae</taxon>
        <taxon>Cressdnaviricota</taxon>
        <taxon>Arfiviricetes</taxon>
        <taxon>Cirlivirales</taxon>
        <taxon>Circoviridae</taxon>
        <taxon>Cyclovirus</taxon>
    </lineage>
</organism>
<keyword evidence="7" id="KW-1048">Host nucleus</keyword>
<protein>
    <submittedName>
        <fullName evidence="16">Capsid protein</fullName>
    </submittedName>
</protein>
<evidence type="ECO:0000256" key="3">
    <source>
        <dbReference type="ARBA" id="ARBA00010301"/>
    </source>
</evidence>
<dbReference type="Gene3D" id="2.60.120.950">
    <property type="entry name" value="Circovirus capsid protein"/>
    <property type="match status" value="1"/>
</dbReference>
<keyword evidence="11" id="KW-0946">Virion</keyword>
<dbReference type="Pfam" id="PF02443">
    <property type="entry name" value="Circo_capsid"/>
    <property type="match status" value="1"/>
</dbReference>
<reference evidence="16" key="2">
    <citation type="submission" date="2024-02" db="EMBL/GenBank/DDBJ databases">
        <authorList>
            <person name="Buigues J."/>
            <person name="Vinals A."/>
            <person name="Martinez-Recio R."/>
            <person name="S Monros J."/>
            <person name="Sanjuan R."/>
            <person name="Cuevas J.M."/>
        </authorList>
    </citation>
    <scope>NUCLEOTIDE SEQUENCE</scope>
    <source>
        <strain evidence="16">MAVG10</strain>
    </source>
</reference>
<dbReference type="GO" id="GO:0019062">
    <property type="term" value="P:virion attachment to host cell"/>
    <property type="evidence" value="ECO:0007669"/>
    <property type="project" value="UniProtKB-KW"/>
</dbReference>
<keyword evidence="4" id="KW-1140">T=1 icosahedral capsid protein</keyword>
<accession>A0AAU6S522</accession>
<comment type="similarity">
    <text evidence="3">Belongs to the circoviridae capsid protein family.</text>
</comment>
<evidence type="ECO:0000256" key="11">
    <source>
        <dbReference type="ARBA" id="ARBA00022844"/>
    </source>
</evidence>
<evidence type="ECO:0000256" key="1">
    <source>
        <dbReference type="ARBA" id="ARBA00004147"/>
    </source>
</evidence>
<evidence type="ECO:0000256" key="6">
    <source>
        <dbReference type="ARBA" id="ARBA00022561"/>
    </source>
</evidence>
<keyword evidence="14" id="KW-1160">Virus entry into host cell</keyword>
<comment type="subcellular location">
    <subcellularLocation>
        <location evidence="1">Host nucleus</location>
    </subcellularLocation>
    <subcellularLocation>
        <location evidence="2">Virion</location>
    </subcellularLocation>
</comment>
<name>A0AAU6S522_9CIRC</name>
<dbReference type="GO" id="GO:0042025">
    <property type="term" value="C:host cell nucleus"/>
    <property type="evidence" value="ECO:0007669"/>
    <property type="project" value="UniProtKB-SubCell"/>
</dbReference>
<dbReference type="GO" id="GO:0075509">
    <property type="term" value="P:endocytosis involved in viral entry into host cell"/>
    <property type="evidence" value="ECO:0007669"/>
    <property type="project" value="UniProtKB-KW"/>
</dbReference>
<evidence type="ECO:0000256" key="2">
    <source>
        <dbReference type="ARBA" id="ARBA00004328"/>
    </source>
</evidence>
<keyword evidence="6" id="KW-0167">Capsid protein</keyword>
<proteinExistence type="inferred from homology"/>
<keyword evidence="5" id="KW-1163">Viral penetration into host nucleus</keyword>